<protein>
    <submittedName>
        <fullName evidence="1">Uncharacterized protein</fullName>
    </submittedName>
</protein>
<dbReference type="EMBL" id="HG001888">
    <property type="protein sequence ID" value="CDF37941.1"/>
    <property type="molecule type" value="Genomic_DNA"/>
</dbReference>
<dbReference type="RefSeq" id="XP_005717810.1">
    <property type="nucleotide sequence ID" value="XM_005717753.1"/>
</dbReference>
<reference evidence="2" key="1">
    <citation type="journal article" date="2013" name="Proc. Natl. Acad. Sci. U.S.A.">
        <title>Genome structure and metabolic features in the red seaweed Chondrus crispus shed light on evolution of the Archaeplastida.</title>
        <authorList>
            <person name="Collen J."/>
            <person name="Porcel B."/>
            <person name="Carre W."/>
            <person name="Ball S.G."/>
            <person name="Chaparro C."/>
            <person name="Tonon T."/>
            <person name="Barbeyron T."/>
            <person name="Michel G."/>
            <person name="Noel B."/>
            <person name="Valentin K."/>
            <person name="Elias M."/>
            <person name="Artiguenave F."/>
            <person name="Arun A."/>
            <person name="Aury J.M."/>
            <person name="Barbosa-Neto J.F."/>
            <person name="Bothwell J.H."/>
            <person name="Bouget F.Y."/>
            <person name="Brillet L."/>
            <person name="Cabello-Hurtado F."/>
            <person name="Capella-Gutierrez S."/>
            <person name="Charrier B."/>
            <person name="Cladiere L."/>
            <person name="Cock J.M."/>
            <person name="Coelho S.M."/>
            <person name="Colleoni C."/>
            <person name="Czjzek M."/>
            <person name="Da Silva C."/>
            <person name="Delage L."/>
            <person name="Denoeud F."/>
            <person name="Deschamps P."/>
            <person name="Dittami S.M."/>
            <person name="Gabaldon T."/>
            <person name="Gachon C.M."/>
            <person name="Groisillier A."/>
            <person name="Herve C."/>
            <person name="Jabbari K."/>
            <person name="Katinka M."/>
            <person name="Kloareg B."/>
            <person name="Kowalczyk N."/>
            <person name="Labadie K."/>
            <person name="Leblanc C."/>
            <person name="Lopez P.J."/>
            <person name="McLachlan D.H."/>
            <person name="Meslet-Cladiere L."/>
            <person name="Moustafa A."/>
            <person name="Nehr Z."/>
            <person name="Nyvall Collen P."/>
            <person name="Panaud O."/>
            <person name="Partensky F."/>
            <person name="Poulain J."/>
            <person name="Rensing S.A."/>
            <person name="Rousvoal S."/>
            <person name="Samson G."/>
            <person name="Symeonidi A."/>
            <person name="Weissenbach J."/>
            <person name="Zambounis A."/>
            <person name="Wincker P."/>
            <person name="Boyen C."/>
        </authorList>
    </citation>
    <scope>NUCLEOTIDE SEQUENCE [LARGE SCALE GENOMIC DNA]</scope>
    <source>
        <strain evidence="2">cv. Stackhouse</strain>
    </source>
</reference>
<evidence type="ECO:0000313" key="1">
    <source>
        <dbReference type="EMBL" id="CDF37941.1"/>
    </source>
</evidence>
<dbReference type="Proteomes" id="UP000012073">
    <property type="component" value="Unassembled WGS sequence"/>
</dbReference>
<proteinExistence type="predicted"/>
<accession>R7QKD4</accession>
<evidence type="ECO:0000313" key="2">
    <source>
        <dbReference type="Proteomes" id="UP000012073"/>
    </source>
</evidence>
<sequence length="195" mass="21168">MPPLSPAASSPSCEHTPPQCCASAPLRQHPTLQRPYFHPRAMQAQLFHAVHTLLRAAAAATTTIANAHRACLLFDSREKIATTDVCLPSATARTARHMSDVKVMGDRSSMEKTGTSSLRFTRNGMKPVKMEKHLPCIMHGMGIATSLESKLDCDKVDHRPRGSMHTTSCGHHIMWYASASSTAPAASSQDLVTRP</sequence>
<dbReference type="Gramene" id="CDF37941">
    <property type="protein sequence ID" value="CDF37941"/>
    <property type="gene ID" value="CHC_T00000059001"/>
</dbReference>
<dbReference type="KEGG" id="ccp:CHC_T00000059001"/>
<keyword evidence="2" id="KW-1185">Reference proteome</keyword>
<dbReference type="GeneID" id="17325530"/>
<dbReference type="AlphaFoldDB" id="R7QKD4"/>
<name>R7QKD4_CHOCR</name>
<organism evidence="1 2">
    <name type="scientific">Chondrus crispus</name>
    <name type="common">Carrageen Irish moss</name>
    <name type="synonym">Polymorpha crispa</name>
    <dbReference type="NCBI Taxonomy" id="2769"/>
    <lineage>
        <taxon>Eukaryota</taxon>
        <taxon>Rhodophyta</taxon>
        <taxon>Florideophyceae</taxon>
        <taxon>Rhodymeniophycidae</taxon>
        <taxon>Gigartinales</taxon>
        <taxon>Gigartinaceae</taxon>
        <taxon>Chondrus</taxon>
    </lineage>
</organism>
<gene>
    <name evidence="1" type="ORF">CHC_T00000059001</name>
</gene>